<accession>A0A5K3FWE3</accession>
<name>A0A5K3FWE3_MESCO</name>
<proteinExistence type="predicted"/>
<protein>
    <submittedName>
        <fullName evidence="2">Uncharacterized protein</fullName>
    </submittedName>
</protein>
<organism evidence="2">
    <name type="scientific">Mesocestoides corti</name>
    <name type="common">Flatworm</name>
    <dbReference type="NCBI Taxonomy" id="53468"/>
    <lineage>
        <taxon>Eukaryota</taxon>
        <taxon>Metazoa</taxon>
        <taxon>Spiralia</taxon>
        <taxon>Lophotrochozoa</taxon>
        <taxon>Platyhelminthes</taxon>
        <taxon>Cestoda</taxon>
        <taxon>Eucestoda</taxon>
        <taxon>Cyclophyllidea</taxon>
        <taxon>Mesocestoididae</taxon>
        <taxon>Mesocestoides</taxon>
    </lineage>
</organism>
<feature type="region of interest" description="Disordered" evidence="1">
    <location>
        <begin position="1"/>
        <end position="63"/>
    </location>
</feature>
<reference evidence="2" key="1">
    <citation type="submission" date="2019-11" db="UniProtKB">
        <authorList>
            <consortium name="WormBaseParasite"/>
        </authorList>
    </citation>
    <scope>IDENTIFICATION</scope>
</reference>
<feature type="compositionally biased region" description="Polar residues" evidence="1">
    <location>
        <begin position="193"/>
        <end position="203"/>
    </location>
</feature>
<feature type="region of interest" description="Disordered" evidence="1">
    <location>
        <begin position="180"/>
        <end position="203"/>
    </location>
</feature>
<evidence type="ECO:0000313" key="2">
    <source>
        <dbReference type="WBParaSite" id="MCU_011196-RA"/>
    </source>
</evidence>
<dbReference type="WBParaSite" id="MCU_011196-RA">
    <property type="protein sequence ID" value="MCU_011196-RA"/>
    <property type="gene ID" value="MCU_011196"/>
</dbReference>
<evidence type="ECO:0000256" key="1">
    <source>
        <dbReference type="SAM" id="MobiDB-lite"/>
    </source>
</evidence>
<sequence>MDTENQSVHELPVSVDPALNGACRLSPPPPPHPDPNWLHQLGNSSQPPQCTQPSGPRTAGPSTATGIGCNRLVDFAGNSAVQLGDGFHRLFCQTRNVDRLHPLKNNLPRNRAGQAVISYITEVCLYVMRVLRDVPLENREEMAVAVIILGPPDDAMLRHCRLLSRLLTEVQQVLSQDPLLNTASASPPPAPSQPNHQLAISRR</sequence>
<dbReference type="AlphaFoldDB" id="A0A5K3FWE3"/>
<feature type="compositionally biased region" description="Polar residues" evidence="1">
    <location>
        <begin position="41"/>
        <end position="63"/>
    </location>
</feature>